<feature type="transmembrane region" description="Helical" evidence="5">
    <location>
        <begin position="42"/>
        <end position="64"/>
    </location>
</feature>
<evidence type="ECO:0000313" key="6">
    <source>
        <dbReference type="EMBL" id="TPV23629.1"/>
    </source>
</evidence>
<proteinExistence type="predicted"/>
<evidence type="ECO:0000256" key="2">
    <source>
        <dbReference type="ARBA" id="ARBA00022692"/>
    </source>
</evidence>
<organism evidence="6 7">
    <name type="scientific">Pantoea anthophila</name>
    <dbReference type="NCBI Taxonomy" id="470931"/>
    <lineage>
        <taxon>Bacteria</taxon>
        <taxon>Pseudomonadati</taxon>
        <taxon>Pseudomonadota</taxon>
        <taxon>Gammaproteobacteria</taxon>
        <taxon>Enterobacterales</taxon>
        <taxon>Erwiniaceae</taxon>
        <taxon>Pantoea</taxon>
    </lineage>
</organism>
<feature type="transmembrane region" description="Helical" evidence="5">
    <location>
        <begin position="6"/>
        <end position="30"/>
    </location>
</feature>
<evidence type="ECO:0000256" key="3">
    <source>
        <dbReference type="ARBA" id="ARBA00022989"/>
    </source>
</evidence>
<keyword evidence="3 5" id="KW-1133">Transmembrane helix</keyword>
<keyword evidence="2 5" id="KW-0812">Transmembrane</keyword>
<evidence type="ECO:0000256" key="4">
    <source>
        <dbReference type="ARBA" id="ARBA00023136"/>
    </source>
</evidence>
<gene>
    <name evidence="6" type="ORF">FJW00_14815</name>
</gene>
<dbReference type="InterPro" id="IPR012451">
    <property type="entry name" value="DUF1656"/>
</dbReference>
<sequence length="66" mass="7532">MFHEYSFAGFYFSPVTLFAVMALTGTIATIKLLSVIHLRQKVWAGSWFDLSIFLIYMAASAFFIRS</sequence>
<evidence type="ECO:0000256" key="5">
    <source>
        <dbReference type="SAM" id="Phobius"/>
    </source>
</evidence>
<evidence type="ECO:0000313" key="7">
    <source>
        <dbReference type="Proteomes" id="UP000316142"/>
    </source>
</evidence>
<dbReference type="EMBL" id="VHIZ01000051">
    <property type="protein sequence ID" value="TPV23629.1"/>
    <property type="molecule type" value="Genomic_DNA"/>
</dbReference>
<keyword evidence="7" id="KW-1185">Reference proteome</keyword>
<dbReference type="RefSeq" id="WP_140924651.1">
    <property type="nucleotide sequence ID" value="NZ_VHIZ01000051.1"/>
</dbReference>
<dbReference type="Proteomes" id="UP000316142">
    <property type="component" value="Unassembled WGS sequence"/>
</dbReference>
<protein>
    <submittedName>
        <fullName evidence="6">DUF1656 domain-containing protein</fullName>
    </submittedName>
</protein>
<keyword evidence="1" id="KW-1003">Cell membrane</keyword>
<comment type="caution">
    <text evidence="6">The sequence shown here is derived from an EMBL/GenBank/DDBJ whole genome shotgun (WGS) entry which is preliminary data.</text>
</comment>
<name>A0ABY2Z4P7_9GAMM</name>
<evidence type="ECO:0000256" key="1">
    <source>
        <dbReference type="ARBA" id="ARBA00022475"/>
    </source>
</evidence>
<reference evidence="6 7" key="1">
    <citation type="submission" date="2019-06" db="EMBL/GenBank/DDBJ databases">
        <title>Taxogenomics and systematics of the genus Pantoea.</title>
        <authorList>
            <person name="Tambong J.T."/>
        </authorList>
    </citation>
    <scope>NUCLEOTIDE SEQUENCE [LARGE SCALE GENOMIC DNA]</scope>
    <source>
        <strain evidence="6 7">LMG 2558</strain>
    </source>
</reference>
<keyword evidence="4 5" id="KW-0472">Membrane</keyword>
<accession>A0ABY2Z4P7</accession>
<dbReference type="Pfam" id="PF07869">
    <property type="entry name" value="DUF1656"/>
    <property type="match status" value="1"/>
</dbReference>